<reference evidence="2" key="1">
    <citation type="journal article" date="2020" name="Stud. Mycol.">
        <title>101 Dothideomycetes genomes: a test case for predicting lifestyles and emergence of pathogens.</title>
        <authorList>
            <person name="Haridas S."/>
            <person name="Albert R."/>
            <person name="Binder M."/>
            <person name="Bloem J."/>
            <person name="Labutti K."/>
            <person name="Salamov A."/>
            <person name="Andreopoulos B."/>
            <person name="Baker S."/>
            <person name="Barry K."/>
            <person name="Bills G."/>
            <person name="Bluhm B."/>
            <person name="Cannon C."/>
            <person name="Castanera R."/>
            <person name="Culley D."/>
            <person name="Daum C."/>
            <person name="Ezra D."/>
            <person name="Gonzalez J."/>
            <person name="Henrissat B."/>
            <person name="Kuo A."/>
            <person name="Liang C."/>
            <person name="Lipzen A."/>
            <person name="Lutzoni F."/>
            <person name="Magnuson J."/>
            <person name="Mondo S."/>
            <person name="Nolan M."/>
            <person name="Ohm R."/>
            <person name="Pangilinan J."/>
            <person name="Park H.-J."/>
            <person name="Ramirez L."/>
            <person name="Alfaro M."/>
            <person name="Sun H."/>
            <person name="Tritt A."/>
            <person name="Yoshinaga Y."/>
            <person name="Zwiers L.-H."/>
            <person name="Turgeon B."/>
            <person name="Goodwin S."/>
            <person name="Spatafora J."/>
            <person name="Crous P."/>
            <person name="Grigoriev I."/>
        </authorList>
    </citation>
    <scope>NUCLEOTIDE SEQUENCE</scope>
    <source>
        <strain evidence="2">CBS 121739</strain>
    </source>
</reference>
<feature type="region of interest" description="Disordered" evidence="1">
    <location>
        <begin position="880"/>
        <end position="931"/>
    </location>
</feature>
<accession>A0A6A6W2Z6</accession>
<feature type="compositionally biased region" description="Basic and acidic residues" evidence="1">
    <location>
        <begin position="880"/>
        <end position="889"/>
    </location>
</feature>
<feature type="compositionally biased region" description="Polar residues" evidence="1">
    <location>
        <begin position="124"/>
        <end position="149"/>
    </location>
</feature>
<dbReference type="Proteomes" id="UP000799437">
    <property type="component" value="Unassembled WGS sequence"/>
</dbReference>
<feature type="compositionally biased region" description="Polar residues" evidence="1">
    <location>
        <begin position="1"/>
        <end position="10"/>
    </location>
</feature>
<proteinExistence type="predicted"/>
<feature type="region of interest" description="Disordered" evidence="1">
    <location>
        <begin position="1"/>
        <end position="20"/>
    </location>
</feature>
<dbReference type="AlphaFoldDB" id="A0A6A6W2Z6"/>
<feature type="compositionally biased region" description="Basic and acidic residues" evidence="1">
    <location>
        <begin position="502"/>
        <end position="511"/>
    </location>
</feature>
<keyword evidence="3" id="KW-1185">Reference proteome</keyword>
<dbReference type="GeneID" id="54489753"/>
<sequence length="1028" mass="114259">MAGEQTQLHLPSQEGESDLSLRGREANLILTGELHDLHSTSTLSHGTLATVAPFPLSEHTRTAENTYNPRELNVFDPSNHDIRVQKDQDTIPHSTNATAGYGNTRYTDYRTTVDLNDQGHIPHNHTTVTTDSPKTSHRNNGPKQYSSPYPTVVQPLDAKPSTEQHTLPQSHASARNSGNPSPIKALIGHSAHTLLSNARPLSSNIYGGQGVHHRYNNSSAARNAYPTSNIAYGGHGGYLVPTPYTHANNTYPAPLGRPLDSNAGYIASSTTTYGNGADYPSSFNQPYGTFGGYPSSSNHAHGSGNGYPSSSNYGYGGDISYPSFSNDAYGIYTEYPSSLNHAYGNNNGFHASTSYAFGGNGGYPPSTSYTYGDDRHNAMASHVYGDSSGQHVPSQSVYGHNQTPINASHSTVAQRHADPPSLSNPYTTFPPPSKRPHETAFGHENTFNLGNFRSQSHISPQTSGPVHSSQDCKADARAHRLHKEILNSSTSAADYHTRLEKKYSVDEDAKTPRRPPKPSSPATPAEDLDIAGSSVDGEHDDEAVRDSDYTLDTAEPLILDESGRPSAIGKVVSIPSYPGAQYFPYASGRGLIVAPNDTNLYVHPRRRVDHDDTDFTSYIAEQRTYTEDMLPRFMGLIHVRPDEKEREPTFLRDEKGRIVRNQWGQMVKEFPFLPLRISRELEEWALCYYIALGASPGDVLDRMSPPPRNIVGDQDVDWNNIKSIKYNYSRLRSKLAMRAKRWYRRYKLQFCSKNEQTGLDAVYIRDIHKDLFKSGVIHPLQLLCRTSWDLRFDEASNSWIMFRDNAEYNAPKPMECGDTLKRILHMLQWRVPTINDLRVLSAWYRQDPQHNPWMTNPDWVNITPPPNAFKQKLINEEFLEKKRSRDAQKKASRRAGRVRKDRKKADPKVKTSAPAESRPAQTGAADSGASDEVGARVYDPAAVCLEGPLWLSFPFLRTHHQDSPREARVQAPNVNLDATVGHQSWVDQPPYGGAIWRWEGSGTQLMTGEPAANRARQGTSPDHQLVLQ</sequence>
<feature type="region of interest" description="Disordered" evidence="1">
    <location>
        <begin position="502"/>
        <end position="549"/>
    </location>
</feature>
<organism evidence="2 3">
    <name type="scientific">Pseudovirgaria hyperparasitica</name>
    <dbReference type="NCBI Taxonomy" id="470096"/>
    <lineage>
        <taxon>Eukaryota</taxon>
        <taxon>Fungi</taxon>
        <taxon>Dikarya</taxon>
        <taxon>Ascomycota</taxon>
        <taxon>Pezizomycotina</taxon>
        <taxon>Dothideomycetes</taxon>
        <taxon>Dothideomycetes incertae sedis</taxon>
        <taxon>Acrospermales</taxon>
        <taxon>Acrospermaceae</taxon>
        <taxon>Pseudovirgaria</taxon>
    </lineage>
</organism>
<gene>
    <name evidence="2" type="ORF">EJ05DRAFT_518546</name>
</gene>
<feature type="compositionally biased region" description="Polar residues" evidence="1">
    <location>
        <begin position="387"/>
        <end position="413"/>
    </location>
</feature>
<protein>
    <submittedName>
        <fullName evidence="2">Uncharacterized protein</fullName>
    </submittedName>
</protein>
<feature type="compositionally biased region" description="Polar residues" evidence="1">
    <location>
        <begin position="161"/>
        <end position="180"/>
    </location>
</feature>
<feature type="region of interest" description="Disordered" evidence="1">
    <location>
        <begin position="116"/>
        <end position="182"/>
    </location>
</feature>
<feature type="compositionally biased region" description="Polar residues" evidence="1">
    <location>
        <begin position="1016"/>
        <end position="1028"/>
    </location>
</feature>
<evidence type="ECO:0000256" key="1">
    <source>
        <dbReference type="SAM" id="MobiDB-lite"/>
    </source>
</evidence>
<name>A0A6A6W2Z6_9PEZI</name>
<feature type="compositionally biased region" description="Polar residues" evidence="1">
    <location>
        <begin position="445"/>
        <end position="469"/>
    </location>
</feature>
<evidence type="ECO:0000313" key="3">
    <source>
        <dbReference type="Proteomes" id="UP000799437"/>
    </source>
</evidence>
<feature type="region of interest" description="Disordered" evidence="1">
    <location>
        <begin position="1009"/>
        <end position="1028"/>
    </location>
</feature>
<feature type="compositionally biased region" description="Basic residues" evidence="1">
    <location>
        <begin position="890"/>
        <end position="902"/>
    </location>
</feature>
<feature type="region of interest" description="Disordered" evidence="1">
    <location>
        <begin position="380"/>
        <end position="475"/>
    </location>
</feature>
<evidence type="ECO:0000313" key="2">
    <source>
        <dbReference type="EMBL" id="KAF2755957.1"/>
    </source>
</evidence>
<dbReference type="EMBL" id="ML996576">
    <property type="protein sequence ID" value="KAF2755957.1"/>
    <property type="molecule type" value="Genomic_DNA"/>
</dbReference>
<dbReference type="RefSeq" id="XP_033598408.1">
    <property type="nucleotide sequence ID" value="XM_033748699.1"/>
</dbReference>